<feature type="domain" description="Gfo/Idh/MocA-like oxidoreductase N-terminal" evidence="2">
    <location>
        <begin position="2"/>
        <end position="121"/>
    </location>
</feature>
<evidence type="ECO:0000259" key="2">
    <source>
        <dbReference type="Pfam" id="PF01408"/>
    </source>
</evidence>
<evidence type="ECO:0000256" key="1">
    <source>
        <dbReference type="ARBA" id="ARBA00023002"/>
    </source>
</evidence>
<evidence type="ECO:0000313" key="4">
    <source>
        <dbReference type="EMBL" id="GGG04328.1"/>
    </source>
</evidence>
<reference evidence="4" key="1">
    <citation type="journal article" date="2014" name="Int. J. Syst. Evol. Microbiol.">
        <title>Complete genome sequence of Corynebacterium casei LMG S-19264T (=DSM 44701T), isolated from a smear-ripened cheese.</title>
        <authorList>
            <consortium name="US DOE Joint Genome Institute (JGI-PGF)"/>
            <person name="Walter F."/>
            <person name="Albersmeier A."/>
            <person name="Kalinowski J."/>
            <person name="Ruckert C."/>
        </authorList>
    </citation>
    <scope>NUCLEOTIDE SEQUENCE</scope>
    <source>
        <strain evidence="4">CGMCC 1.12987</strain>
    </source>
</reference>
<dbReference type="Pfam" id="PF22725">
    <property type="entry name" value="GFO_IDH_MocA_C3"/>
    <property type="match status" value="1"/>
</dbReference>
<reference evidence="4" key="2">
    <citation type="submission" date="2020-09" db="EMBL/GenBank/DDBJ databases">
        <authorList>
            <person name="Sun Q."/>
            <person name="Zhou Y."/>
        </authorList>
    </citation>
    <scope>NUCLEOTIDE SEQUENCE</scope>
    <source>
        <strain evidence="4">CGMCC 1.12987</strain>
    </source>
</reference>
<dbReference type="RefSeq" id="WP_188531080.1">
    <property type="nucleotide sequence ID" value="NZ_BMGR01000006.1"/>
</dbReference>
<evidence type="ECO:0008006" key="6">
    <source>
        <dbReference type="Google" id="ProtNLM"/>
    </source>
</evidence>
<evidence type="ECO:0000259" key="3">
    <source>
        <dbReference type="Pfam" id="PF22725"/>
    </source>
</evidence>
<dbReference type="GO" id="GO:0000166">
    <property type="term" value="F:nucleotide binding"/>
    <property type="evidence" value="ECO:0007669"/>
    <property type="project" value="InterPro"/>
</dbReference>
<dbReference type="InterPro" id="IPR000683">
    <property type="entry name" value="Gfo/Idh/MocA-like_OxRdtase_N"/>
</dbReference>
<dbReference type="SUPFAM" id="SSF55347">
    <property type="entry name" value="Glyceraldehyde-3-phosphate dehydrogenase-like, C-terminal domain"/>
    <property type="match status" value="1"/>
</dbReference>
<organism evidence="4 5">
    <name type="scientific">Paenibacillus abyssi</name>
    <dbReference type="NCBI Taxonomy" id="1340531"/>
    <lineage>
        <taxon>Bacteria</taxon>
        <taxon>Bacillati</taxon>
        <taxon>Bacillota</taxon>
        <taxon>Bacilli</taxon>
        <taxon>Bacillales</taxon>
        <taxon>Paenibacillaceae</taxon>
        <taxon>Paenibacillus</taxon>
    </lineage>
</organism>
<dbReference type="Proteomes" id="UP000644756">
    <property type="component" value="Unassembled WGS sequence"/>
</dbReference>
<sequence>MLKIGVIGLGGIANFHIAGIKASQDAEVWAICDFNEEALAARGNELNIPESRRYLNHELMLQDPEVDAVMIGTPNFNHFTIAYDAIKYRKPFALEKPIALNTREAEILMEALEANPVRHMVCFTYRYKSAVRYAKSLIEQGKLGKINHIYSQYLQGWAIQEDIPLVWRFQKELSGSGALGDLGSHILDLHRFLVGNTVKVVSHAETIVRERNLVDGEGKGEVDVDDYCHVLAALDDGISSSMAISRFAYGRGNYQQIEIYGSKGALVYNLEEEDTLQVNLTHEGDKGFRKVDLPDECKADQMQAFFDLLNGRGDGMDATIADGYINQKTIDAIIESFTEERWIRI</sequence>
<evidence type="ECO:0000313" key="5">
    <source>
        <dbReference type="Proteomes" id="UP000644756"/>
    </source>
</evidence>
<dbReference type="PANTHER" id="PTHR43818">
    <property type="entry name" value="BCDNA.GH03377"/>
    <property type="match status" value="1"/>
</dbReference>
<accession>A0A917CZF1</accession>
<gene>
    <name evidence="4" type="ORF">GCM10010916_21680</name>
</gene>
<name>A0A917CZF1_9BACL</name>
<dbReference type="InterPro" id="IPR055170">
    <property type="entry name" value="GFO_IDH_MocA-like_dom"/>
</dbReference>
<dbReference type="InterPro" id="IPR050463">
    <property type="entry name" value="Gfo/Idh/MocA_oxidrdct_glycsds"/>
</dbReference>
<dbReference type="GO" id="GO:0016491">
    <property type="term" value="F:oxidoreductase activity"/>
    <property type="evidence" value="ECO:0007669"/>
    <property type="project" value="UniProtKB-KW"/>
</dbReference>
<keyword evidence="5" id="KW-1185">Reference proteome</keyword>
<dbReference type="Pfam" id="PF01408">
    <property type="entry name" value="GFO_IDH_MocA"/>
    <property type="match status" value="1"/>
</dbReference>
<protein>
    <recommendedName>
        <fullName evidence="6">Oxidoreductase</fullName>
    </recommendedName>
</protein>
<comment type="caution">
    <text evidence="4">The sequence shown here is derived from an EMBL/GenBank/DDBJ whole genome shotgun (WGS) entry which is preliminary data.</text>
</comment>
<dbReference type="EMBL" id="BMGR01000006">
    <property type="protein sequence ID" value="GGG04328.1"/>
    <property type="molecule type" value="Genomic_DNA"/>
</dbReference>
<dbReference type="Gene3D" id="3.40.50.720">
    <property type="entry name" value="NAD(P)-binding Rossmann-like Domain"/>
    <property type="match status" value="1"/>
</dbReference>
<dbReference type="SUPFAM" id="SSF51735">
    <property type="entry name" value="NAD(P)-binding Rossmann-fold domains"/>
    <property type="match status" value="1"/>
</dbReference>
<feature type="domain" description="GFO/IDH/MocA-like oxidoreductase" evidence="3">
    <location>
        <begin position="131"/>
        <end position="266"/>
    </location>
</feature>
<dbReference type="Gene3D" id="3.30.360.10">
    <property type="entry name" value="Dihydrodipicolinate Reductase, domain 2"/>
    <property type="match status" value="1"/>
</dbReference>
<dbReference type="PANTHER" id="PTHR43818:SF11">
    <property type="entry name" value="BCDNA.GH03377"/>
    <property type="match status" value="1"/>
</dbReference>
<dbReference type="InterPro" id="IPR036291">
    <property type="entry name" value="NAD(P)-bd_dom_sf"/>
</dbReference>
<dbReference type="AlphaFoldDB" id="A0A917CZF1"/>
<proteinExistence type="predicted"/>
<keyword evidence="1" id="KW-0560">Oxidoreductase</keyword>